<proteinExistence type="predicted"/>
<sequence>MTPKRIILILLTGLAVAKLLFSLLFSVNQPQVQSRLQLYQTNLILQAAELQIEGESNPLPLQYLLGENPYSKAQEQYEQAEAEIRRNFEQLESQLKTLLETAPVAGDPQLVGADNPSAEAQPRLQNVLVEMTGLRAEIGLNKGILQAKQEQVQAAQGSWEEVMMTYPRSHWEATAEVLMGLWSAAPLIAPDAERLIQNHLQGWFRDESLSHLYQVQGNNTALAMLATQRQQAAEQALLKLTLIGGIPLLGGILGVFIVVGLIIQLILQKERSLLAGTQNALWETPWDGETIWQVLIVGFFFISQILLPEFLPLIVQGMGLDPLSFDLRGKAFYVLTSYVLMMVGGLAVLYLSLKPFFPLPEGWFKVKWFSNWPLWGVGGYFAAIPLVVVISLVNQQIWQGQGGSNPIISLALQSQDTLALLIFFSTASLAAPLFEEIIFRGFFLPSLTRYIPVWGAIAVSSLVFAIAHLNISEVLPLTVLGMVLGFVYVRSRNLLASICLHSLWNSGTLISLFLLGNS</sequence>
<dbReference type="Proteomes" id="UP001526426">
    <property type="component" value="Unassembled WGS sequence"/>
</dbReference>
<keyword evidence="2" id="KW-0812">Transmembrane</keyword>
<name>A0ABT3L0S2_9CYAN</name>
<dbReference type="PANTHER" id="PTHR43592:SF15">
    <property type="entry name" value="CAAX AMINO TERMINAL PROTEASE FAMILY PROTEIN"/>
    <property type="match status" value="1"/>
</dbReference>
<accession>A0ABT3L0S2</accession>
<feature type="domain" description="CAAX prenyl protease 2/Lysostaphin resistance protein A-like" evidence="3">
    <location>
        <begin position="420"/>
        <end position="506"/>
    </location>
</feature>
<feature type="transmembrane region" description="Helical" evidence="2">
    <location>
        <begin position="454"/>
        <end position="487"/>
    </location>
</feature>
<feature type="transmembrane region" description="Helical" evidence="2">
    <location>
        <begin position="372"/>
        <end position="393"/>
    </location>
</feature>
<feature type="transmembrane region" description="Helical" evidence="2">
    <location>
        <begin position="237"/>
        <end position="267"/>
    </location>
</feature>
<keyword evidence="2" id="KW-0472">Membrane</keyword>
<keyword evidence="1" id="KW-0175">Coiled coil</keyword>
<evidence type="ECO:0000313" key="5">
    <source>
        <dbReference type="Proteomes" id="UP001526426"/>
    </source>
</evidence>
<dbReference type="InterPro" id="IPR003675">
    <property type="entry name" value="Rce1/LyrA-like_dom"/>
</dbReference>
<dbReference type="GO" id="GO:0008237">
    <property type="term" value="F:metallopeptidase activity"/>
    <property type="evidence" value="ECO:0007669"/>
    <property type="project" value="UniProtKB-KW"/>
</dbReference>
<feature type="transmembrane region" description="Helical" evidence="2">
    <location>
        <begin position="6"/>
        <end position="27"/>
    </location>
</feature>
<dbReference type="RefSeq" id="WP_265262756.1">
    <property type="nucleotide sequence ID" value="NZ_JAIHOM010000007.1"/>
</dbReference>
<gene>
    <name evidence="4" type="ORF">K4A83_02240</name>
</gene>
<keyword evidence="5" id="KW-1185">Reference proteome</keyword>
<feature type="coiled-coil region" evidence="1">
    <location>
        <begin position="70"/>
        <end position="101"/>
    </location>
</feature>
<evidence type="ECO:0000256" key="1">
    <source>
        <dbReference type="SAM" id="Coils"/>
    </source>
</evidence>
<feature type="transmembrane region" description="Helical" evidence="2">
    <location>
        <begin position="291"/>
        <end position="311"/>
    </location>
</feature>
<comment type="caution">
    <text evidence="4">The sequence shown here is derived from an EMBL/GenBank/DDBJ whole genome shotgun (WGS) entry which is preliminary data.</text>
</comment>
<evidence type="ECO:0000256" key="2">
    <source>
        <dbReference type="SAM" id="Phobius"/>
    </source>
</evidence>
<feature type="transmembrane region" description="Helical" evidence="2">
    <location>
        <begin position="417"/>
        <end position="434"/>
    </location>
</feature>
<dbReference type="EMBL" id="JAIHOM010000007">
    <property type="protein sequence ID" value="MCW6035093.1"/>
    <property type="molecule type" value="Genomic_DNA"/>
</dbReference>
<feature type="transmembrane region" description="Helical" evidence="2">
    <location>
        <begin position="494"/>
        <end position="515"/>
    </location>
</feature>
<feature type="transmembrane region" description="Helical" evidence="2">
    <location>
        <begin position="332"/>
        <end position="352"/>
    </location>
</feature>
<dbReference type="EC" id="3.4.24.-" evidence="4"/>
<dbReference type="PANTHER" id="PTHR43592">
    <property type="entry name" value="CAAX AMINO TERMINAL PROTEASE"/>
    <property type="match status" value="1"/>
</dbReference>
<evidence type="ECO:0000259" key="3">
    <source>
        <dbReference type="Pfam" id="PF02517"/>
    </source>
</evidence>
<keyword evidence="2" id="KW-1133">Transmembrane helix</keyword>
<reference evidence="4 5" key="1">
    <citation type="submission" date="2021-08" db="EMBL/GenBank/DDBJ databases">
        <title>Draft genome sequence of Spirulina subsalsa with high tolerance to salinity and hype-accumulation of phycocyanin.</title>
        <authorList>
            <person name="Pei H."/>
            <person name="Jiang L."/>
        </authorList>
    </citation>
    <scope>NUCLEOTIDE SEQUENCE [LARGE SCALE GENOMIC DNA]</scope>
    <source>
        <strain evidence="4 5">FACHB-351</strain>
    </source>
</reference>
<keyword evidence="4" id="KW-0645">Protease</keyword>
<keyword evidence="4" id="KW-0378">Hydrolase</keyword>
<protein>
    <submittedName>
        <fullName evidence="4">CPBP family intramembrane metalloprotease</fullName>
        <ecNumber evidence="4">3.4.24.-</ecNumber>
    </submittedName>
</protein>
<dbReference type="Pfam" id="PF02517">
    <property type="entry name" value="Rce1-like"/>
    <property type="match status" value="1"/>
</dbReference>
<organism evidence="4 5">
    <name type="scientific">Spirulina subsalsa FACHB-351</name>
    <dbReference type="NCBI Taxonomy" id="234711"/>
    <lineage>
        <taxon>Bacteria</taxon>
        <taxon>Bacillati</taxon>
        <taxon>Cyanobacteriota</taxon>
        <taxon>Cyanophyceae</taxon>
        <taxon>Spirulinales</taxon>
        <taxon>Spirulinaceae</taxon>
        <taxon>Spirulina</taxon>
    </lineage>
</organism>
<keyword evidence="4" id="KW-0482">Metalloprotease</keyword>
<evidence type="ECO:0000313" key="4">
    <source>
        <dbReference type="EMBL" id="MCW6035093.1"/>
    </source>
</evidence>